<name>A0A1G2TX81_9BACT</name>
<dbReference type="InterPro" id="IPR003961">
    <property type="entry name" value="FN3_dom"/>
</dbReference>
<evidence type="ECO:0000313" key="4">
    <source>
        <dbReference type="EMBL" id="OHB01911.1"/>
    </source>
</evidence>
<feature type="domain" description="Fibronectin type-III" evidence="3">
    <location>
        <begin position="79"/>
        <end position="171"/>
    </location>
</feature>
<feature type="chain" id="PRO_5009584602" description="Fibronectin type-III domain-containing protein" evidence="2">
    <location>
        <begin position="23"/>
        <end position="435"/>
    </location>
</feature>
<reference evidence="4 5" key="1">
    <citation type="journal article" date="2016" name="Nat. Commun.">
        <title>Thousands of microbial genomes shed light on interconnected biogeochemical processes in an aquifer system.</title>
        <authorList>
            <person name="Anantharaman K."/>
            <person name="Brown C.T."/>
            <person name="Hug L.A."/>
            <person name="Sharon I."/>
            <person name="Castelle C.J."/>
            <person name="Probst A.J."/>
            <person name="Thomas B.C."/>
            <person name="Singh A."/>
            <person name="Wilkins M.J."/>
            <person name="Karaoz U."/>
            <person name="Brodie E.L."/>
            <person name="Williams K.H."/>
            <person name="Hubbard S.S."/>
            <person name="Banfield J.F."/>
        </authorList>
    </citation>
    <scope>NUCLEOTIDE SEQUENCE [LARGE SCALE GENOMIC DNA]</scope>
</reference>
<evidence type="ECO:0000256" key="1">
    <source>
        <dbReference type="SAM" id="MobiDB-lite"/>
    </source>
</evidence>
<proteinExistence type="predicted"/>
<dbReference type="CDD" id="cd14256">
    <property type="entry name" value="Dockerin_I"/>
    <property type="match status" value="1"/>
</dbReference>
<dbReference type="SUPFAM" id="SSF63446">
    <property type="entry name" value="Type I dockerin domain"/>
    <property type="match status" value="1"/>
</dbReference>
<dbReference type="InterPro" id="IPR036439">
    <property type="entry name" value="Dockerin_dom_sf"/>
</dbReference>
<dbReference type="Gene3D" id="2.60.40.10">
    <property type="entry name" value="Immunoglobulins"/>
    <property type="match status" value="2"/>
</dbReference>
<protein>
    <recommendedName>
        <fullName evidence="3">Fibronectin type-III domain-containing protein</fullName>
    </recommendedName>
</protein>
<dbReference type="Gene3D" id="1.10.1330.10">
    <property type="entry name" value="Dockerin domain"/>
    <property type="match status" value="1"/>
</dbReference>
<feature type="region of interest" description="Disordered" evidence="1">
    <location>
        <begin position="165"/>
        <end position="191"/>
    </location>
</feature>
<dbReference type="AlphaFoldDB" id="A0A1G2TX81"/>
<keyword evidence="2" id="KW-0732">Signal</keyword>
<dbReference type="Pfam" id="PF00404">
    <property type="entry name" value="Dockerin_1"/>
    <property type="match status" value="1"/>
</dbReference>
<dbReference type="GO" id="GO:0000272">
    <property type="term" value="P:polysaccharide catabolic process"/>
    <property type="evidence" value="ECO:0007669"/>
    <property type="project" value="InterPro"/>
</dbReference>
<dbReference type="STRING" id="1802758.A3A96_00525"/>
<gene>
    <name evidence="4" type="ORF">A3A96_00525</name>
</gene>
<evidence type="ECO:0000259" key="3">
    <source>
        <dbReference type="PROSITE" id="PS50853"/>
    </source>
</evidence>
<feature type="signal peptide" evidence="2">
    <location>
        <begin position="1"/>
        <end position="22"/>
    </location>
</feature>
<dbReference type="EMBL" id="MHWB01000009">
    <property type="protein sequence ID" value="OHB01911.1"/>
    <property type="molecule type" value="Genomic_DNA"/>
</dbReference>
<dbReference type="Proteomes" id="UP000177707">
    <property type="component" value="Unassembled WGS sequence"/>
</dbReference>
<dbReference type="GO" id="GO:0004553">
    <property type="term" value="F:hydrolase activity, hydrolyzing O-glycosyl compounds"/>
    <property type="evidence" value="ECO:0007669"/>
    <property type="project" value="InterPro"/>
</dbReference>
<evidence type="ECO:0000313" key="5">
    <source>
        <dbReference type="Proteomes" id="UP000177707"/>
    </source>
</evidence>
<feature type="compositionally biased region" description="Gly residues" evidence="1">
    <location>
        <begin position="173"/>
        <end position="187"/>
    </location>
</feature>
<dbReference type="InterPro" id="IPR013783">
    <property type="entry name" value="Ig-like_fold"/>
</dbReference>
<comment type="caution">
    <text evidence="4">The sequence shown here is derived from an EMBL/GenBank/DDBJ whole genome shotgun (WGS) entry which is preliminary data.</text>
</comment>
<dbReference type="SUPFAM" id="SSF49265">
    <property type="entry name" value="Fibronectin type III"/>
    <property type="match status" value="1"/>
</dbReference>
<dbReference type="InterPro" id="IPR036116">
    <property type="entry name" value="FN3_sf"/>
</dbReference>
<accession>A0A1G2TX81</accession>
<dbReference type="PROSITE" id="PS50853">
    <property type="entry name" value="FN3"/>
    <property type="match status" value="1"/>
</dbReference>
<dbReference type="InterPro" id="IPR002105">
    <property type="entry name" value="Dockerin_1_rpt"/>
</dbReference>
<organism evidence="4 5">
    <name type="scientific">Candidatus Zambryskibacteria bacterium RIFCSPLOWO2_01_FULL_39_39</name>
    <dbReference type="NCBI Taxonomy" id="1802758"/>
    <lineage>
        <taxon>Bacteria</taxon>
        <taxon>Candidatus Zambryskiibacteriota</taxon>
    </lineage>
</organism>
<sequence>MKNFCLFVIFFTMIFGAKPVFSEESTSTSFKMLDTVIAPSGYATSTNFQLWSTISEVAVGTSTSVLYGVNAGSLYYPFASSPVIGATAGDTQVALSWTASTGFLGWTASGYNVAQSTTSGGPYSYTSLGNVTSSTRTGLSNGTTYYFVIVVKDIFGNSIASSTESSGAPASSGGSGGGGGGGGGGSSSQGSTKVILKGRAYPKASITIFKDGATVATPTADDNGNWQLDTTVVGGIYTFSAYAIDGDNRRSLTTSFTANIPTGQTTTLSDIIIAPTIGSDKSEVKSGNNIKFYGFGYPKSDVNVVINSEVTLVDKTLSDKFGFWTYTLNSKPLELGSHTSKSQVVAPDSVTSPFSESLAFRVGDKDVAFGKISAPAGSCNKNGDLNNDKKTNIIDFSILLFFWNQKIPKNPCADVNKDGAVNIFDFSIMLFWWNG</sequence>
<evidence type="ECO:0000256" key="2">
    <source>
        <dbReference type="SAM" id="SignalP"/>
    </source>
</evidence>